<evidence type="ECO:0000313" key="1">
    <source>
        <dbReference type="EMBL" id="KAJ1941238.1"/>
    </source>
</evidence>
<dbReference type="Proteomes" id="UP001150603">
    <property type="component" value="Unassembled WGS sequence"/>
</dbReference>
<keyword evidence="2" id="KW-1185">Reference proteome</keyword>
<proteinExistence type="predicted"/>
<protein>
    <submittedName>
        <fullName evidence="1">Palmitoyltransferase swf1</fullName>
        <ecNumber evidence="1">2.3.1.225</ecNumber>
    </submittedName>
</protein>
<comment type="caution">
    <text evidence="1">The sequence shown here is derived from an EMBL/GenBank/DDBJ whole genome shotgun (WGS) entry which is preliminary data.</text>
</comment>
<accession>A0ACC1J7W1</accession>
<name>A0ACC1J7W1_9FUNG</name>
<organism evidence="1 2">
    <name type="scientific">Linderina macrospora</name>
    <dbReference type="NCBI Taxonomy" id="4868"/>
    <lineage>
        <taxon>Eukaryota</taxon>
        <taxon>Fungi</taxon>
        <taxon>Fungi incertae sedis</taxon>
        <taxon>Zoopagomycota</taxon>
        <taxon>Kickxellomycotina</taxon>
        <taxon>Kickxellomycetes</taxon>
        <taxon>Kickxellales</taxon>
        <taxon>Kickxellaceae</taxon>
        <taxon>Linderina</taxon>
    </lineage>
</organism>
<keyword evidence="1" id="KW-0012">Acyltransferase</keyword>
<feature type="non-terminal residue" evidence="1">
    <location>
        <position position="279"/>
    </location>
</feature>
<gene>
    <name evidence="1" type="primary">SWF1</name>
    <name evidence="1" type="ORF">FBU59_003558</name>
</gene>
<keyword evidence="1" id="KW-0808">Transferase</keyword>
<sequence>MTSGVILSTVGWAAVLCLLSTWVFVMILGPSRMFRDTVVEDAYVVLTETGPQALERAVRATLGNPVAEHSKRLVHRLFGQRNPVFLIITVALYLGGLCIFVLQASAYIPNRHLGAYHWVMIVPVICASMYSYAMACISDPGIVTKANVAVACRRFPYDNLLFFRRECRTCRMPKPARSKHCSVCGHCVEMADHHCVWINNCVGLGNLCWFVGFLVSFSVVCVYGAVVLATVVLELRHEHGFDAMTVWDADTGQRVLLPFRRSLLMLAHLHGTLCGLAIL</sequence>
<dbReference type="EC" id="2.3.1.225" evidence="1"/>
<dbReference type="EMBL" id="JANBPW010002314">
    <property type="protein sequence ID" value="KAJ1941238.1"/>
    <property type="molecule type" value="Genomic_DNA"/>
</dbReference>
<reference evidence="1" key="1">
    <citation type="submission" date="2022-07" db="EMBL/GenBank/DDBJ databases">
        <title>Phylogenomic reconstructions and comparative analyses of Kickxellomycotina fungi.</title>
        <authorList>
            <person name="Reynolds N.K."/>
            <person name="Stajich J.E."/>
            <person name="Barry K."/>
            <person name="Grigoriev I.V."/>
            <person name="Crous P."/>
            <person name="Smith M.E."/>
        </authorList>
    </citation>
    <scope>NUCLEOTIDE SEQUENCE</scope>
    <source>
        <strain evidence="1">NRRL 5244</strain>
    </source>
</reference>
<evidence type="ECO:0000313" key="2">
    <source>
        <dbReference type="Proteomes" id="UP001150603"/>
    </source>
</evidence>